<dbReference type="AlphaFoldDB" id="A0A0G4FBX9"/>
<dbReference type="EMBL" id="CDMZ01000270">
    <property type="protein sequence ID" value="CEM10659.1"/>
    <property type="molecule type" value="Genomic_DNA"/>
</dbReference>
<evidence type="ECO:0000256" key="7">
    <source>
        <dbReference type="SAM" id="Phobius"/>
    </source>
</evidence>
<dbReference type="CDD" id="cd06186">
    <property type="entry name" value="NOX_Duox_like_FAD_NADP"/>
    <property type="match status" value="1"/>
</dbReference>
<dbReference type="Gene3D" id="3.40.50.80">
    <property type="entry name" value="Nucleotide-binding domain of ferredoxin-NADP reductase (FNR) module"/>
    <property type="match status" value="1"/>
</dbReference>
<dbReference type="InterPro" id="IPR013130">
    <property type="entry name" value="Fe3_Rdtase_TM_dom"/>
</dbReference>
<protein>
    <recommendedName>
        <fullName evidence="8">FAD-binding FR-type domain-containing protein</fullName>
    </recommendedName>
</protein>
<keyword evidence="2 7" id="KW-0812">Transmembrane</keyword>
<dbReference type="InterPro" id="IPR013112">
    <property type="entry name" value="FAD-bd_8"/>
</dbReference>
<dbReference type="PANTHER" id="PTHR11972">
    <property type="entry name" value="NADPH OXIDASE"/>
    <property type="match status" value="1"/>
</dbReference>
<dbReference type="InterPro" id="IPR017938">
    <property type="entry name" value="Riboflavin_synthase-like_b-brl"/>
</dbReference>
<reference evidence="9" key="1">
    <citation type="submission" date="2014-11" db="EMBL/GenBank/DDBJ databases">
        <authorList>
            <person name="Otto D Thomas"/>
            <person name="Naeem Raeece"/>
        </authorList>
    </citation>
    <scope>NUCLEOTIDE SEQUENCE</scope>
</reference>
<evidence type="ECO:0000259" key="8">
    <source>
        <dbReference type="PROSITE" id="PS51384"/>
    </source>
</evidence>
<dbReference type="GO" id="GO:0016491">
    <property type="term" value="F:oxidoreductase activity"/>
    <property type="evidence" value="ECO:0007669"/>
    <property type="project" value="UniProtKB-KW"/>
</dbReference>
<dbReference type="InterPro" id="IPR050369">
    <property type="entry name" value="RBOH/FRE"/>
</dbReference>
<evidence type="ECO:0000256" key="1">
    <source>
        <dbReference type="ARBA" id="ARBA00004141"/>
    </source>
</evidence>
<proteinExistence type="predicted"/>
<dbReference type="GO" id="GO:0005886">
    <property type="term" value="C:plasma membrane"/>
    <property type="evidence" value="ECO:0007669"/>
    <property type="project" value="TreeGrafter"/>
</dbReference>
<dbReference type="SUPFAM" id="SSF63380">
    <property type="entry name" value="Riboflavin synthase domain-like"/>
    <property type="match status" value="1"/>
</dbReference>
<dbReference type="Pfam" id="PF08022">
    <property type="entry name" value="FAD_binding_8"/>
    <property type="match status" value="1"/>
</dbReference>
<feature type="transmembrane region" description="Helical" evidence="7">
    <location>
        <begin position="134"/>
        <end position="154"/>
    </location>
</feature>
<gene>
    <name evidence="9" type="ORF">Cvel_16270</name>
</gene>
<keyword evidence="3 7" id="KW-1133">Transmembrane helix</keyword>
<feature type="transmembrane region" description="Helical" evidence="7">
    <location>
        <begin position="220"/>
        <end position="238"/>
    </location>
</feature>
<dbReference type="InterPro" id="IPR039261">
    <property type="entry name" value="FNR_nucleotide-bd"/>
</dbReference>
<feature type="compositionally biased region" description="Basic and acidic residues" evidence="6">
    <location>
        <begin position="859"/>
        <end position="868"/>
    </location>
</feature>
<dbReference type="PANTHER" id="PTHR11972:SF153">
    <property type="entry name" value="SUPEROXIDE-GENERATING NADPH OXIDASE HEAVY CHAIN SUBUNIT A"/>
    <property type="match status" value="1"/>
</dbReference>
<feature type="transmembrane region" description="Helical" evidence="7">
    <location>
        <begin position="512"/>
        <end position="533"/>
    </location>
</feature>
<organism evidence="9">
    <name type="scientific">Chromera velia CCMP2878</name>
    <dbReference type="NCBI Taxonomy" id="1169474"/>
    <lineage>
        <taxon>Eukaryota</taxon>
        <taxon>Sar</taxon>
        <taxon>Alveolata</taxon>
        <taxon>Colpodellida</taxon>
        <taxon>Chromeraceae</taxon>
        <taxon>Chromera</taxon>
    </lineage>
</organism>
<feature type="transmembrane region" description="Helical" evidence="7">
    <location>
        <begin position="174"/>
        <end position="200"/>
    </location>
</feature>
<name>A0A0G4FBX9_9ALVE</name>
<dbReference type="Gene3D" id="2.40.30.10">
    <property type="entry name" value="Translation factors"/>
    <property type="match status" value="1"/>
</dbReference>
<evidence type="ECO:0000256" key="5">
    <source>
        <dbReference type="ARBA" id="ARBA00023136"/>
    </source>
</evidence>
<evidence type="ECO:0000256" key="4">
    <source>
        <dbReference type="ARBA" id="ARBA00023002"/>
    </source>
</evidence>
<keyword evidence="4" id="KW-0560">Oxidoreductase</keyword>
<evidence type="ECO:0000256" key="6">
    <source>
        <dbReference type="SAM" id="MobiDB-lite"/>
    </source>
</evidence>
<feature type="domain" description="FAD-binding FR-type" evidence="8">
    <location>
        <begin position="302"/>
        <end position="413"/>
    </location>
</feature>
<keyword evidence="5 7" id="KW-0472">Membrane</keyword>
<dbReference type="VEuPathDB" id="CryptoDB:Cvel_16270"/>
<dbReference type="Pfam" id="PF01794">
    <property type="entry name" value="Ferric_reduct"/>
    <property type="match status" value="1"/>
</dbReference>
<accession>A0A0G4FBX9</accession>
<dbReference type="PROSITE" id="PS51384">
    <property type="entry name" value="FAD_FR"/>
    <property type="match status" value="1"/>
</dbReference>
<feature type="compositionally biased region" description="Basic and acidic residues" evidence="6">
    <location>
        <begin position="824"/>
        <end position="833"/>
    </location>
</feature>
<feature type="transmembrane region" description="Helical" evidence="7">
    <location>
        <begin position="586"/>
        <end position="604"/>
    </location>
</feature>
<evidence type="ECO:0000256" key="2">
    <source>
        <dbReference type="ARBA" id="ARBA00022692"/>
    </source>
</evidence>
<dbReference type="InterPro" id="IPR017927">
    <property type="entry name" value="FAD-bd_FR_type"/>
</dbReference>
<sequence length="868" mass="97936">MPPDRASMSISIFEQTLQKSETGKGMSAEEFDKIASNDVWRQTCNAVVQQKMKKRKLVKVLAEQNNTLNSVQKLAPRFMSKYKMIFFGGIHTICTMVIWAHFFLEKFNAQSAAVPLKANRAWAKRVVPALEFGAMHAILFQIVLIPITMSRFTLTRLSMTKLNKIIPFEHMVEFHIHLGYVFCAIMILSVIVFFAFFGVLCQDWKDGVEPTDQFCKKFESEIMGTGYGILASTLIVMFTSYFRSRLKYEVFYYVHHLVFAMYTLALLHTLDVEFRDKGLNRSQNFRWFSGPLLFYATDRLWAGLSTFTGVKAQSVDVSDDTQAVLLNLEKPWNFLFQPGQYAFLQCPEIDQTWHPYSIGSDPTSGTLLFLIQTFGPNSWSGKLSQRVKSLAAEKNLRALTFNVQGGFGSAVQDSSHYDSVIAVGTGTGIVPMLSLMKTRYERLRLLNKEALREALASSARLAAAKNLRQYRSLDKRSLAASMIANRWRLKILKRKGLEAAYAKKTKLRVQRFVGHTVIAAFGLFVMLMEILVAGLTISWGNLKTAVLPEQVEVLQYSTLVLVTCFVGLCVYRWVSPRRFPFGFLDMLDILVICAMVIGQVIWWLDNDFDNPSEAQLTARVSLHLYRLIRLWMSSTVFTHTRGIKEDGSHAKNFVGNLSFKLVWVCRSADLVIGALPEMKTVCTDLLEVFGEGLFDSFVKMEIYCTDKDNSKLRSLTGKIEGTPLEQRVFFGRPNLIKLMKDAMKDQLIHDTQPASNNSHEALYKTLVAFCGSPATGALCGEGVYIANALALAVGQPNHHFDFRLEYYGYGSGTGGSQNSRERRRSLEQAKVDNDPSPLLVNVHRGQSVEGEPQGVVRRQKTETEGLDV</sequence>
<feature type="transmembrane region" description="Helical" evidence="7">
    <location>
        <begin position="553"/>
        <end position="574"/>
    </location>
</feature>
<feature type="transmembrane region" description="Helical" evidence="7">
    <location>
        <begin position="84"/>
        <end position="104"/>
    </location>
</feature>
<evidence type="ECO:0000256" key="3">
    <source>
        <dbReference type="ARBA" id="ARBA00022989"/>
    </source>
</evidence>
<comment type="subcellular location">
    <subcellularLocation>
        <location evidence="1">Membrane</location>
        <topology evidence="1">Multi-pass membrane protein</topology>
    </subcellularLocation>
</comment>
<evidence type="ECO:0000313" key="9">
    <source>
        <dbReference type="EMBL" id="CEM10659.1"/>
    </source>
</evidence>
<feature type="region of interest" description="Disordered" evidence="6">
    <location>
        <begin position="812"/>
        <end position="868"/>
    </location>
</feature>